<accession>A0A8S0WSN3</accession>
<dbReference type="InterPro" id="IPR025528">
    <property type="entry name" value="BrnA_antitoxin"/>
</dbReference>
<evidence type="ECO:0000313" key="2">
    <source>
        <dbReference type="Proteomes" id="UP000494216"/>
    </source>
</evidence>
<protein>
    <recommendedName>
        <fullName evidence="3">BrnA antitoxin family protein</fullName>
    </recommendedName>
</protein>
<dbReference type="AlphaFoldDB" id="A0A8S0WSN3"/>
<evidence type="ECO:0000313" key="1">
    <source>
        <dbReference type="EMBL" id="CAA9892951.1"/>
    </source>
</evidence>
<sequence>MTVFTLFLLERRTNVSRKNLKTKPFEIDWTAVDAASLADVPDEDSPELTATEFAELRPVSEMLPGLGLGKQRITIMLDEAVVQAYKAKAGGRGYQTLINDTLRRALEADSVKEALREVIREELHRA</sequence>
<proteinExistence type="predicted"/>
<organism evidence="1 2">
    <name type="scientific">Candidatus Methylobacter favarea</name>
    <dbReference type="NCBI Taxonomy" id="2707345"/>
    <lineage>
        <taxon>Bacteria</taxon>
        <taxon>Pseudomonadati</taxon>
        <taxon>Pseudomonadota</taxon>
        <taxon>Gammaproteobacteria</taxon>
        <taxon>Methylococcales</taxon>
        <taxon>Methylococcaceae</taxon>
        <taxon>Methylobacter</taxon>
    </lineage>
</organism>
<gene>
    <name evidence="1" type="ORF">METHB2_90058</name>
</gene>
<comment type="caution">
    <text evidence="1">The sequence shown here is derived from an EMBL/GenBank/DDBJ whole genome shotgun (WGS) entry which is preliminary data.</text>
</comment>
<keyword evidence="2" id="KW-1185">Reference proteome</keyword>
<dbReference type="Proteomes" id="UP000494216">
    <property type="component" value="Unassembled WGS sequence"/>
</dbReference>
<evidence type="ECO:0008006" key="3">
    <source>
        <dbReference type="Google" id="ProtNLM"/>
    </source>
</evidence>
<name>A0A8S0WSN3_9GAMM</name>
<dbReference type="EMBL" id="CADCXN010000124">
    <property type="protein sequence ID" value="CAA9892951.1"/>
    <property type="molecule type" value="Genomic_DNA"/>
</dbReference>
<reference evidence="1 2" key="1">
    <citation type="submission" date="2020-02" db="EMBL/GenBank/DDBJ databases">
        <authorList>
            <person name="Hogendoorn C."/>
        </authorList>
    </citation>
    <scope>NUCLEOTIDE SEQUENCE [LARGE SCALE GENOMIC DNA]</scope>
    <source>
        <strain evidence="1">METHB21</strain>
    </source>
</reference>
<dbReference type="Pfam" id="PF14384">
    <property type="entry name" value="BrnA_antitoxin"/>
    <property type="match status" value="1"/>
</dbReference>